<dbReference type="Pfam" id="PF00107">
    <property type="entry name" value="ADH_zinc_N"/>
    <property type="match status" value="1"/>
</dbReference>
<evidence type="ECO:0000256" key="6">
    <source>
        <dbReference type="RuleBase" id="RU361277"/>
    </source>
</evidence>
<dbReference type="CDD" id="cd08278">
    <property type="entry name" value="benzyl_alcohol_DH"/>
    <property type="match status" value="1"/>
</dbReference>
<dbReference type="InterPro" id="IPR036291">
    <property type="entry name" value="NAD(P)-bd_dom_sf"/>
</dbReference>
<dbReference type="GO" id="GO:0016491">
    <property type="term" value="F:oxidoreductase activity"/>
    <property type="evidence" value="ECO:0007669"/>
    <property type="project" value="UniProtKB-KW"/>
</dbReference>
<sequence length="370" mass="38040">MRITAALVEEVDAPFTLTELDLDEPGPGEVLVKVVAAGICHTDGLARHGDLPFPLPGVLGHEGAGTVAAVGPGVTGYAEGDPVVIGWPSCGACRNCRAGEPRYCERLATALVGGGRLGGPRAGETALRRPDGRPVAGHFFGQSSFATHALTTAAALVRVPPDLPLALMGPLACGVSTGAGAIFNTVRPHAGARIAVFGAGTVGLAAIMAARNSPATRIIAVDRHASRLELARELGATDAVDASEHDPVDAVRDLCGGAADYALECTGVIDVVRQAADVVGMLGTCVLIGGAPAAAEFTLDHVSTLWGKRIVGVLGGGGRGDELITAIMRLYAQGRFPFDRLVEYFDFADVQTALDRSYAGEVVKPVLRMP</sequence>
<comment type="cofactor">
    <cofactor evidence="1 6">
        <name>Zn(2+)</name>
        <dbReference type="ChEBI" id="CHEBI:29105"/>
    </cofactor>
</comment>
<evidence type="ECO:0000256" key="5">
    <source>
        <dbReference type="ARBA" id="ARBA00023002"/>
    </source>
</evidence>
<evidence type="ECO:0000313" key="9">
    <source>
        <dbReference type="Proteomes" id="UP000323380"/>
    </source>
</evidence>
<dbReference type="PANTHER" id="PTHR43350">
    <property type="entry name" value="NAD-DEPENDENT ALCOHOL DEHYDROGENASE"/>
    <property type="match status" value="1"/>
</dbReference>
<proteinExistence type="inferred from homology"/>
<gene>
    <name evidence="8" type="ORF">FXF69_30675</name>
</gene>
<evidence type="ECO:0000256" key="3">
    <source>
        <dbReference type="ARBA" id="ARBA00022723"/>
    </source>
</evidence>
<dbReference type="PANTHER" id="PTHR43350:SF21">
    <property type="entry name" value="S-NITROSOMYCOTHIOL REDUCTASE MSCR"/>
    <property type="match status" value="1"/>
</dbReference>
<evidence type="ECO:0000256" key="4">
    <source>
        <dbReference type="ARBA" id="ARBA00022833"/>
    </source>
</evidence>
<comment type="similarity">
    <text evidence="2 6">Belongs to the zinc-containing alcohol dehydrogenase family.</text>
</comment>
<dbReference type="RefSeq" id="WP_067888391.1">
    <property type="nucleotide sequence ID" value="NZ_VSFG01000008.1"/>
</dbReference>
<dbReference type="SUPFAM" id="SSF51735">
    <property type="entry name" value="NAD(P)-binding Rossmann-fold domains"/>
    <property type="match status" value="1"/>
</dbReference>
<dbReference type="SMART" id="SM00829">
    <property type="entry name" value="PKS_ER"/>
    <property type="match status" value="1"/>
</dbReference>
<keyword evidence="5" id="KW-0560">Oxidoreductase</keyword>
<dbReference type="InterPro" id="IPR011032">
    <property type="entry name" value="GroES-like_sf"/>
</dbReference>
<dbReference type="Gene3D" id="3.90.180.10">
    <property type="entry name" value="Medium-chain alcohol dehydrogenases, catalytic domain"/>
    <property type="match status" value="1"/>
</dbReference>
<feature type="domain" description="Enoyl reductase (ER)" evidence="7">
    <location>
        <begin position="6"/>
        <end position="367"/>
    </location>
</feature>
<dbReference type="FunFam" id="3.40.50.720:FF:000003">
    <property type="entry name" value="S-(hydroxymethyl)glutathione dehydrogenase"/>
    <property type="match status" value="1"/>
</dbReference>
<organism evidence="8 9">
    <name type="scientific">Actinomadura chibensis</name>
    <dbReference type="NCBI Taxonomy" id="392828"/>
    <lineage>
        <taxon>Bacteria</taxon>
        <taxon>Bacillati</taxon>
        <taxon>Actinomycetota</taxon>
        <taxon>Actinomycetes</taxon>
        <taxon>Streptosporangiales</taxon>
        <taxon>Thermomonosporaceae</taxon>
        <taxon>Actinomadura</taxon>
    </lineage>
</organism>
<dbReference type="Pfam" id="PF08240">
    <property type="entry name" value="ADH_N"/>
    <property type="match status" value="1"/>
</dbReference>
<protein>
    <submittedName>
        <fullName evidence="8">NAD(P)-dependent alcohol dehydrogenase</fullName>
    </submittedName>
</protein>
<dbReference type="PROSITE" id="PS00059">
    <property type="entry name" value="ADH_ZINC"/>
    <property type="match status" value="1"/>
</dbReference>
<dbReference type="InterPro" id="IPR002328">
    <property type="entry name" value="ADH_Zn_CS"/>
</dbReference>
<evidence type="ECO:0000256" key="2">
    <source>
        <dbReference type="ARBA" id="ARBA00008072"/>
    </source>
</evidence>
<keyword evidence="9" id="KW-1185">Reference proteome</keyword>
<dbReference type="Proteomes" id="UP000323380">
    <property type="component" value="Unassembled WGS sequence"/>
</dbReference>
<name>A0A5D0NCZ5_9ACTN</name>
<keyword evidence="4 6" id="KW-0862">Zinc</keyword>
<dbReference type="Gene3D" id="3.40.50.720">
    <property type="entry name" value="NAD(P)-binding Rossmann-like Domain"/>
    <property type="match status" value="1"/>
</dbReference>
<dbReference type="GO" id="GO:0008270">
    <property type="term" value="F:zinc ion binding"/>
    <property type="evidence" value="ECO:0007669"/>
    <property type="project" value="InterPro"/>
</dbReference>
<dbReference type="InterPro" id="IPR013149">
    <property type="entry name" value="ADH-like_C"/>
</dbReference>
<evidence type="ECO:0000313" key="8">
    <source>
        <dbReference type="EMBL" id="TYB42193.1"/>
    </source>
</evidence>
<dbReference type="InterPro" id="IPR020843">
    <property type="entry name" value="ER"/>
</dbReference>
<dbReference type="InterPro" id="IPR013154">
    <property type="entry name" value="ADH-like_N"/>
</dbReference>
<dbReference type="AlphaFoldDB" id="A0A5D0NCZ5"/>
<evidence type="ECO:0000256" key="1">
    <source>
        <dbReference type="ARBA" id="ARBA00001947"/>
    </source>
</evidence>
<evidence type="ECO:0000259" key="7">
    <source>
        <dbReference type="SMART" id="SM00829"/>
    </source>
</evidence>
<reference evidence="8 9" key="1">
    <citation type="submission" date="2019-08" db="EMBL/GenBank/DDBJ databases">
        <title>Actinomadura sp. nov. CYP1-5 isolated from mountain soil.</title>
        <authorList>
            <person name="Songsumanus A."/>
            <person name="Kuncharoen N."/>
            <person name="Kudo T."/>
            <person name="Yuki M."/>
            <person name="Igarashi Y."/>
            <person name="Tanasupawat S."/>
        </authorList>
    </citation>
    <scope>NUCLEOTIDE SEQUENCE [LARGE SCALE GENOMIC DNA]</scope>
    <source>
        <strain evidence="8 9">JCM 14158</strain>
    </source>
</reference>
<dbReference type="SUPFAM" id="SSF50129">
    <property type="entry name" value="GroES-like"/>
    <property type="match status" value="1"/>
</dbReference>
<comment type="caution">
    <text evidence="8">The sequence shown here is derived from an EMBL/GenBank/DDBJ whole genome shotgun (WGS) entry which is preliminary data.</text>
</comment>
<accession>A0A5D0NCZ5</accession>
<keyword evidence="3 6" id="KW-0479">Metal-binding</keyword>
<dbReference type="STRING" id="1220554.GCA_001552135_02057"/>
<dbReference type="EMBL" id="VSFG01000008">
    <property type="protein sequence ID" value="TYB42193.1"/>
    <property type="molecule type" value="Genomic_DNA"/>
</dbReference>